<feature type="compositionally biased region" description="Low complexity" evidence="5">
    <location>
        <begin position="190"/>
        <end position="208"/>
    </location>
</feature>
<dbReference type="Gene3D" id="1.10.20.140">
    <property type="match status" value="1"/>
</dbReference>
<evidence type="ECO:0000256" key="5">
    <source>
        <dbReference type="SAM" id="MobiDB-lite"/>
    </source>
</evidence>
<comment type="caution">
    <text evidence="6">The sequence shown here is derived from an EMBL/GenBank/DDBJ whole genome shotgun (WGS) entry which is preliminary data.</text>
</comment>
<dbReference type="SUPFAM" id="SSF57667">
    <property type="entry name" value="beta-beta-alpha zinc fingers"/>
    <property type="match status" value="1"/>
</dbReference>
<evidence type="ECO:0000313" key="7">
    <source>
        <dbReference type="Proteomes" id="UP001374579"/>
    </source>
</evidence>
<sequence>MMAAVRRVPVVVILGATGTGKSKLSIELGQHFNGEIISADSMQMYKGLDIITNKVTKEEQAQCPHHLLSVLSPLSMNNTVQDFRTLALPIMENLLHENKMAIIVGGTNYYIEALLWNFLIDEQTVGLVQQSSTNTKPELQSCGMQENHAAAGPGKARSAYSSDTNAASERVLSSPESSESDSQNNEDESASLNAGSGAAASDSFSVSAEHSSTEDRERDGGKTSQVQSSEARREKEGKYAGMDIIHLHSLLQEVDPQSAERLHPKNRRKIVRALQVFDNYGVAMSKIHQAQHISGNTTGLSGALRYPHCCIFWLQSEQNVLYERLDKRVDDMLKNGLMSELHDLHKHYLDSIAAQNGSPDYTLGIFQSIGFKEFHQYLILPPEKRETEEGKALFQQGLEGLKLATRQYARKQLKWIKNRFLKRPGVHVPAVYSLDSTDPSQWSDNVLQPAVDIISALLDSREIPVSPMNPDTLPGTLHVHNVCEVCDGRVFTTLDQWQAHLGSRRHKKMQESKRRKEKAAGLAQPTPDKNESKCVQ</sequence>
<keyword evidence="3" id="KW-0547">Nucleotide-binding</keyword>
<dbReference type="Pfam" id="PF01715">
    <property type="entry name" value="IPPT"/>
    <property type="match status" value="2"/>
</dbReference>
<dbReference type="GO" id="GO:0006400">
    <property type="term" value="P:tRNA modification"/>
    <property type="evidence" value="ECO:0007669"/>
    <property type="project" value="TreeGrafter"/>
</dbReference>
<dbReference type="GO" id="GO:0005524">
    <property type="term" value="F:ATP binding"/>
    <property type="evidence" value="ECO:0007669"/>
    <property type="project" value="UniProtKB-KW"/>
</dbReference>
<evidence type="ECO:0000256" key="1">
    <source>
        <dbReference type="ARBA" id="ARBA00005842"/>
    </source>
</evidence>
<keyword evidence="4" id="KW-0067">ATP-binding</keyword>
<proteinExistence type="inferred from homology"/>
<dbReference type="InterPro" id="IPR027417">
    <property type="entry name" value="P-loop_NTPase"/>
</dbReference>
<dbReference type="AlphaFoldDB" id="A0AAN9B960"/>
<dbReference type="Proteomes" id="UP001374579">
    <property type="component" value="Unassembled WGS sequence"/>
</dbReference>
<dbReference type="SUPFAM" id="SSF52540">
    <property type="entry name" value="P-loop containing nucleoside triphosphate hydrolases"/>
    <property type="match status" value="2"/>
</dbReference>
<dbReference type="GO" id="GO:0005739">
    <property type="term" value="C:mitochondrion"/>
    <property type="evidence" value="ECO:0007669"/>
    <property type="project" value="TreeGrafter"/>
</dbReference>
<evidence type="ECO:0000256" key="2">
    <source>
        <dbReference type="ARBA" id="ARBA00022679"/>
    </source>
</evidence>
<dbReference type="Gene3D" id="3.30.160.60">
    <property type="entry name" value="Classic Zinc Finger"/>
    <property type="match status" value="1"/>
</dbReference>
<accession>A0AAN9B960</accession>
<feature type="region of interest" description="Disordered" evidence="5">
    <location>
        <begin position="146"/>
        <end position="239"/>
    </location>
</feature>
<dbReference type="InterPro" id="IPR018022">
    <property type="entry name" value="IPT"/>
</dbReference>
<dbReference type="InterPro" id="IPR039657">
    <property type="entry name" value="Dimethylallyltransferase"/>
</dbReference>
<feature type="region of interest" description="Disordered" evidence="5">
    <location>
        <begin position="502"/>
        <end position="536"/>
    </location>
</feature>
<protein>
    <submittedName>
        <fullName evidence="6">Uncharacterized protein</fullName>
    </submittedName>
</protein>
<dbReference type="PANTHER" id="PTHR11088:SF89">
    <property type="entry name" value="TRNA DIMETHYLALLYLTRANSFERASE"/>
    <property type="match status" value="1"/>
</dbReference>
<dbReference type="Gene3D" id="3.40.50.300">
    <property type="entry name" value="P-loop containing nucleotide triphosphate hydrolases"/>
    <property type="match status" value="1"/>
</dbReference>
<comment type="similarity">
    <text evidence="1">Belongs to the IPP transferase family.</text>
</comment>
<evidence type="ECO:0000313" key="6">
    <source>
        <dbReference type="EMBL" id="KAK7100254.1"/>
    </source>
</evidence>
<organism evidence="6 7">
    <name type="scientific">Littorina saxatilis</name>
    <dbReference type="NCBI Taxonomy" id="31220"/>
    <lineage>
        <taxon>Eukaryota</taxon>
        <taxon>Metazoa</taxon>
        <taxon>Spiralia</taxon>
        <taxon>Lophotrochozoa</taxon>
        <taxon>Mollusca</taxon>
        <taxon>Gastropoda</taxon>
        <taxon>Caenogastropoda</taxon>
        <taxon>Littorinimorpha</taxon>
        <taxon>Littorinoidea</taxon>
        <taxon>Littorinidae</taxon>
        <taxon>Littorina</taxon>
    </lineage>
</organism>
<keyword evidence="7" id="KW-1185">Reference proteome</keyword>
<dbReference type="InterPro" id="IPR036236">
    <property type="entry name" value="Znf_C2H2_sf"/>
</dbReference>
<gene>
    <name evidence="6" type="ORF">V1264_023238</name>
</gene>
<dbReference type="HAMAP" id="MF_00185">
    <property type="entry name" value="IPP_trans"/>
    <property type="match status" value="1"/>
</dbReference>
<dbReference type="PANTHER" id="PTHR11088">
    <property type="entry name" value="TRNA DIMETHYLALLYLTRANSFERASE"/>
    <property type="match status" value="1"/>
</dbReference>
<reference evidence="6 7" key="1">
    <citation type="submission" date="2024-02" db="EMBL/GenBank/DDBJ databases">
        <title>Chromosome-scale genome assembly of the rough periwinkle Littorina saxatilis.</title>
        <authorList>
            <person name="De Jode A."/>
            <person name="Faria R."/>
            <person name="Formenti G."/>
            <person name="Sims Y."/>
            <person name="Smith T.P."/>
            <person name="Tracey A."/>
            <person name="Wood J.M.D."/>
            <person name="Zagrodzka Z.B."/>
            <person name="Johannesson K."/>
            <person name="Butlin R.K."/>
            <person name="Leder E.H."/>
        </authorList>
    </citation>
    <scope>NUCLEOTIDE SEQUENCE [LARGE SCALE GENOMIC DNA]</scope>
    <source>
        <strain evidence="6">Snail1</strain>
        <tissue evidence="6">Muscle</tissue>
    </source>
</reference>
<dbReference type="GO" id="GO:0052381">
    <property type="term" value="F:tRNA dimethylallyltransferase activity"/>
    <property type="evidence" value="ECO:0007669"/>
    <property type="project" value="InterPro"/>
</dbReference>
<keyword evidence="2" id="KW-0808">Transferase</keyword>
<dbReference type="EMBL" id="JBAMIC010000011">
    <property type="protein sequence ID" value="KAK7100254.1"/>
    <property type="molecule type" value="Genomic_DNA"/>
</dbReference>
<evidence type="ECO:0000256" key="3">
    <source>
        <dbReference type="ARBA" id="ARBA00022741"/>
    </source>
</evidence>
<feature type="compositionally biased region" description="Low complexity" evidence="5">
    <location>
        <begin position="168"/>
        <end position="183"/>
    </location>
</feature>
<feature type="compositionally biased region" description="Basic and acidic residues" evidence="5">
    <location>
        <begin position="211"/>
        <end position="221"/>
    </location>
</feature>
<evidence type="ECO:0000256" key="4">
    <source>
        <dbReference type="ARBA" id="ARBA00022840"/>
    </source>
</evidence>
<name>A0AAN9B960_9CAEN</name>